<evidence type="ECO:0000313" key="1">
    <source>
        <dbReference type="EMBL" id="GMG99082.1"/>
    </source>
</evidence>
<dbReference type="Pfam" id="PF07911">
    <property type="entry name" value="DUF1677"/>
    <property type="match status" value="1"/>
</dbReference>
<dbReference type="PANTHER" id="PTHR33108:SF51">
    <property type="entry name" value="DUF1677 FAMILY PROTEIN (DUF1677)"/>
    <property type="match status" value="1"/>
</dbReference>
<dbReference type="Proteomes" id="UP001279734">
    <property type="component" value="Unassembled WGS sequence"/>
</dbReference>
<dbReference type="PANTHER" id="PTHR33108">
    <property type="entry name" value="OS01G0745000 PROTEIN"/>
    <property type="match status" value="1"/>
</dbReference>
<proteinExistence type="predicted"/>
<gene>
    <name evidence="1" type="ORF">Nepgr_000922</name>
</gene>
<keyword evidence="2" id="KW-1185">Reference proteome</keyword>
<dbReference type="EMBL" id="BSYO01000001">
    <property type="protein sequence ID" value="GMG99082.1"/>
    <property type="molecule type" value="Genomic_DNA"/>
</dbReference>
<protein>
    <submittedName>
        <fullName evidence="1">Uncharacterized protein</fullName>
    </submittedName>
</protein>
<dbReference type="AlphaFoldDB" id="A0AAD3P496"/>
<reference evidence="1" key="1">
    <citation type="submission" date="2023-05" db="EMBL/GenBank/DDBJ databases">
        <title>Nepenthes gracilis genome sequencing.</title>
        <authorList>
            <person name="Fukushima K."/>
        </authorList>
    </citation>
    <scope>NUCLEOTIDE SEQUENCE</scope>
    <source>
        <strain evidence="1">SING2019-196</strain>
    </source>
</reference>
<dbReference type="InterPro" id="IPR012876">
    <property type="entry name" value="DUF1677_pln"/>
</dbReference>
<accession>A0AAD3P496</accession>
<sequence length="163" mass="17934">MESLQRTISDITYGFVKEVTEDFNLLAISEIEEALCECCGMSEECTVGYINCVREMFSGKVICGLCAEAVKGEMAKNGGKRDEAVNEHMSACVKFNRFGRTYPALYQAEAVREILKKRSNCCMGKPSIRKDKGTLQNKGGIARSSSCLPAITPDIPDRARVNS</sequence>
<organism evidence="1 2">
    <name type="scientific">Nepenthes gracilis</name>
    <name type="common">Slender pitcher plant</name>
    <dbReference type="NCBI Taxonomy" id="150966"/>
    <lineage>
        <taxon>Eukaryota</taxon>
        <taxon>Viridiplantae</taxon>
        <taxon>Streptophyta</taxon>
        <taxon>Embryophyta</taxon>
        <taxon>Tracheophyta</taxon>
        <taxon>Spermatophyta</taxon>
        <taxon>Magnoliopsida</taxon>
        <taxon>eudicotyledons</taxon>
        <taxon>Gunneridae</taxon>
        <taxon>Pentapetalae</taxon>
        <taxon>Caryophyllales</taxon>
        <taxon>Nepenthaceae</taxon>
        <taxon>Nepenthes</taxon>
    </lineage>
</organism>
<comment type="caution">
    <text evidence="1">The sequence shown here is derived from an EMBL/GenBank/DDBJ whole genome shotgun (WGS) entry which is preliminary data.</text>
</comment>
<name>A0AAD3P496_NEPGR</name>
<evidence type="ECO:0000313" key="2">
    <source>
        <dbReference type="Proteomes" id="UP001279734"/>
    </source>
</evidence>